<evidence type="ECO:0000259" key="6">
    <source>
        <dbReference type="PROSITE" id="PS51085"/>
    </source>
</evidence>
<dbReference type="PANTHER" id="PTHR44379">
    <property type="entry name" value="OXIDOREDUCTASE WITH IRON-SULFUR SUBUNIT"/>
    <property type="match status" value="1"/>
</dbReference>
<evidence type="ECO:0000256" key="2">
    <source>
        <dbReference type="ARBA" id="ARBA00022723"/>
    </source>
</evidence>
<dbReference type="Gene3D" id="3.10.20.30">
    <property type="match status" value="1"/>
</dbReference>
<dbReference type="InterPro" id="IPR001041">
    <property type="entry name" value="2Fe-2S_ferredoxin-type"/>
</dbReference>
<dbReference type="Pfam" id="PF00111">
    <property type="entry name" value="Fer2"/>
    <property type="match status" value="1"/>
</dbReference>
<dbReference type="SUPFAM" id="SSF54292">
    <property type="entry name" value="2Fe-2S ferredoxin-like"/>
    <property type="match status" value="1"/>
</dbReference>
<dbReference type="Pfam" id="PF01799">
    <property type="entry name" value="Fer2_2"/>
    <property type="match status" value="1"/>
</dbReference>
<keyword evidence="2" id="KW-0479">Metal-binding</keyword>
<dbReference type="InterPro" id="IPR051452">
    <property type="entry name" value="Diverse_Oxidoreductases"/>
</dbReference>
<keyword evidence="4" id="KW-0408">Iron</keyword>
<dbReference type="SUPFAM" id="SSF47741">
    <property type="entry name" value="CO dehydrogenase ISP C-domain like"/>
    <property type="match status" value="1"/>
</dbReference>
<sequence length="147" mass="16167">MKVTFTLNGKETKAEFAPGETLFHYLRSQEIYSVKNGCELGECGACTALVDNKAQNSCLIMMHTVEGKKIETVENLGSKNNLHHLQQKFLDEGAVQCGYCTPGMILASEALLRENKQPSTEDIRDALAGNLCRCTGYVKPIKAVSHE</sequence>
<reference evidence="7 8" key="1">
    <citation type="submission" date="2019-08" db="EMBL/GenBank/DDBJ databases">
        <title>Complete genome sequence of Candidatus Uab amorphum.</title>
        <authorList>
            <person name="Shiratori T."/>
            <person name="Suzuki S."/>
            <person name="Kakizawa Y."/>
            <person name="Ishida K."/>
        </authorList>
    </citation>
    <scope>NUCLEOTIDE SEQUENCE [LARGE SCALE GENOMIC DNA]</scope>
    <source>
        <strain evidence="7 8">SRT547</strain>
    </source>
</reference>
<dbReference type="Gene3D" id="1.10.150.120">
    <property type="entry name" value="[2Fe-2S]-binding domain"/>
    <property type="match status" value="1"/>
</dbReference>
<keyword evidence="3" id="KW-0560">Oxidoreductase</keyword>
<keyword evidence="8" id="KW-1185">Reference proteome</keyword>
<evidence type="ECO:0000256" key="1">
    <source>
        <dbReference type="ARBA" id="ARBA00022714"/>
    </source>
</evidence>
<dbReference type="OrthoDB" id="9796880at2"/>
<protein>
    <submittedName>
        <fullName evidence="7">(2Fe-2S)-binding protein</fullName>
    </submittedName>
</protein>
<dbReference type="InterPro" id="IPR006058">
    <property type="entry name" value="2Fe2S_fd_BS"/>
</dbReference>
<gene>
    <name evidence="7" type="ORF">UABAM_02437</name>
</gene>
<dbReference type="EMBL" id="AP019860">
    <property type="protein sequence ID" value="BBM84081.1"/>
    <property type="molecule type" value="Genomic_DNA"/>
</dbReference>
<dbReference type="GO" id="GO:0046872">
    <property type="term" value="F:metal ion binding"/>
    <property type="evidence" value="ECO:0007669"/>
    <property type="project" value="UniProtKB-KW"/>
</dbReference>
<dbReference type="KEGG" id="uam:UABAM_02437"/>
<evidence type="ECO:0000256" key="4">
    <source>
        <dbReference type="ARBA" id="ARBA00023004"/>
    </source>
</evidence>
<dbReference type="AlphaFoldDB" id="A0A5S9IM60"/>
<evidence type="ECO:0000313" key="7">
    <source>
        <dbReference type="EMBL" id="BBM84081.1"/>
    </source>
</evidence>
<dbReference type="GO" id="GO:0016491">
    <property type="term" value="F:oxidoreductase activity"/>
    <property type="evidence" value="ECO:0007669"/>
    <property type="project" value="UniProtKB-KW"/>
</dbReference>
<dbReference type="PROSITE" id="PS51085">
    <property type="entry name" value="2FE2S_FER_2"/>
    <property type="match status" value="1"/>
</dbReference>
<feature type="domain" description="2Fe-2S ferredoxin-type" evidence="6">
    <location>
        <begin position="1"/>
        <end position="76"/>
    </location>
</feature>
<dbReference type="InterPro" id="IPR002888">
    <property type="entry name" value="2Fe-2S-bd"/>
</dbReference>
<evidence type="ECO:0000313" key="8">
    <source>
        <dbReference type="Proteomes" id="UP000326354"/>
    </source>
</evidence>
<name>A0A5S9IM60_UABAM</name>
<keyword evidence="1" id="KW-0001">2Fe-2S</keyword>
<keyword evidence="5" id="KW-0411">Iron-sulfur</keyword>
<accession>A0A5S9IM60</accession>
<dbReference type="InterPro" id="IPR036010">
    <property type="entry name" value="2Fe-2S_ferredoxin-like_sf"/>
</dbReference>
<organism evidence="7 8">
    <name type="scientific">Uabimicrobium amorphum</name>
    <dbReference type="NCBI Taxonomy" id="2596890"/>
    <lineage>
        <taxon>Bacteria</taxon>
        <taxon>Pseudomonadati</taxon>
        <taxon>Planctomycetota</taxon>
        <taxon>Candidatus Uabimicrobiia</taxon>
        <taxon>Candidatus Uabimicrobiales</taxon>
        <taxon>Candidatus Uabimicrobiaceae</taxon>
        <taxon>Candidatus Uabimicrobium</taxon>
    </lineage>
</organism>
<dbReference type="PROSITE" id="PS00197">
    <property type="entry name" value="2FE2S_FER_1"/>
    <property type="match status" value="1"/>
</dbReference>
<dbReference type="InterPro" id="IPR012675">
    <property type="entry name" value="Beta-grasp_dom_sf"/>
</dbReference>
<evidence type="ECO:0000256" key="5">
    <source>
        <dbReference type="ARBA" id="ARBA00023014"/>
    </source>
</evidence>
<dbReference type="GO" id="GO:0051537">
    <property type="term" value="F:2 iron, 2 sulfur cluster binding"/>
    <property type="evidence" value="ECO:0007669"/>
    <property type="project" value="UniProtKB-KW"/>
</dbReference>
<dbReference type="PANTHER" id="PTHR44379:SF8">
    <property type="entry name" value="XANTHINE DEHYDROGENASE IRON-SULFUR-BINDING SUBUNIT XDHC-RELATED"/>
    <property type="match status" value="1"/>
</dbReference>
<dbReference type="RefSeq" id="WP_151968259.1">
    <property type="nucleotide sequence ID" value="NZ_AP019860.1"/>
</dbReference>
<proteinExistence type="predicted"/>
<dbReference type="CDD" id="cd00207">
    <property type="entry name" value="fer2"/>
    <property type="match status" value="1"/>
</dbReference>
<dbReference type="InterPro" id="IPR036884">
    <property type="entry name" value="2Fe-2S-bd_dom_sf"/>
</dbReference>
<evidence type="ECO:0000256" key="3">
    <source>
        <dbReference type="ARBA" id="ARBA00023002"/>
    </source>
</evidence>
<dbReference type="Proteomes" id="UP000326354">
    <property type="component" value="Chromosome"/>
</dbReference>